<dbReference type="SUPFAM" id="SSF52540">
    <property type="entry name" value="P-loop containing nucleoside triphosphate hydrolases"/>
    <property type="match status" value="1"/>
</dbReference>
<dbReference type="PROSITE" id="PS51219">
    <property type="entry name" value="DPCK"/>
    <property type="match status" value="1"/>
</dbReference>
<keyword evidence="1" id="KW-0547">Nucleotide-binding</keyword>
<dbReference type="Gene3D" id="3.40.50.300">
    <property type="entry name" value="P-loop containing nucleotide triphosphate hydrolases"/>
    <property type="match status" value="1"/>
</dbReference>
<comment type="caution">
    <text evidence="3">The sequence shown here is derived from an EMBL/GenBank/DDBJ whole genome shotgun (WGS) entry which is preliminary data.</text>
</comment>
<dbReference type="GO" id="GO:0015937">
    <property type="term" value="P:coenzyme A biosynthetic process"/>
    <property type="evidence" value="ECO:0007669"/>
    <property type="project" value="InterPro"/>
</dbReference>
<evidence type="ECO:0000313" key="3">
    <source>
        <dbReference type="EMBL" id="MPN53826.1"/>
    </source>
</evidence>
<protein>
    <submittedName>
        <fullName evidence="3">Dephospho-CoA kinase</fullName>
        <ecNumber evidence="3">2.7.1.24</ecNumber>
    </submittedName>
</protein>
<evidence type="ECO:0000256" key="1">
    <source>
        <dbReference type="ARBA" id="ARBA00022741"/>
    </source>
</evidence>
<dbReference type="InterPro" id="IPR027417">
    <property type="entry name" value="P-loop_NTPase"/>
</dbReference>
<evidence type="ECO:0000256" key="2">
    <source>
        <dbReference type="ARBA" id="ARBA00022840"/>
    </source>
</evidence>
<proteinExistence type="predicted"/>
<dbReference type="AlphaFoldDB" id="A0A645IRT6"/>
<gene>
    <name evidence="3" type="primary">coaE_56</name>
    <name evidence="3" type="ORF">SDC9_201492</name>
</gene>
<accession>A0A645IRT6</accession>
<dbReference type="GO" id="GO:0004140">
    <property type="term" value="F:dephospho-CoA kinase activity"/>
    <property type="evidence" value="ECO:0007669"/>
    <property type="project" value="UniProtKB-EC"/>
</dbReference>
<dbReference type="InterPro" id="IPR001977">
    <property type="entry name" value="Depp_CoAkinase"/>
</dbReference>
<name>A0A645IRT6_9ZZZZ</name>
<reference evidence="3" key="1">
    <citation type="submission" date="2019-08" db="EMBL/GenBank/DDBJ databases">
        <authorList>
            <person name="Kucharzyk K."/>
            <person name="Murdoch R.W."/>
            <person name="Higgins S."/>
            <person name="Loffler F."/>
        </authorList>
    </citation>
    <scope>NUCLEOTIDE SEQUENCE</scope>
</reference>
<dbReference type="EC" id="2.7.1.24" evidence="3"/>
<keyword evidence="2" id="KW-0067">ATP-binding</keyword>
<dbReference type="Pfam" id="PF01121">
    <property type="entry name" value="CoaE"/>
    <property type="match status" value="1"/>
</dbReference>
<sequence length="119" mass="13410">MEEINRQLLAFGKQITAARKDYPYPAVIIDAPLLIESRLNEICDVVIAVLADAELRAARISIRDNISLQDAMLRINAQKDNNFYAEHADFLLYNGGDKNEVFLQTDLILQTIFENVSGV</sequence>
<dbReference type="EMBL" id="VSSQ01121375">
    <property type="protein sequence ID" value="MPN53826.1"/>
    <property type="molecule type" value="Genomic_DNA"/>
</dbReference>
<organism evidence="3">
    <name type="scientific">bioreactor metagenome</name>
    <dbReference type="NCBI Taxonomy" id="1076179"/>
    <lineage>
        <taxon>unclassified sequences</taxon>
        <taxon>metagenomes</taxon>
        <taxon>ecological metagenomes</taxon>
    </lineage>
</organism>
<keyword evidence="3" id="KW-0418">Kinase</keyword>
<dbReference type="GO" id="GO:0005524">
    <property type="term" value="F:ATP binding"/>
    <property type="evidence" value="ECO:0007669"/>
    <property type="project" value="UniProtKB-KW"/>
</dbReference>
<keyword evidence="3" id="KW-0808">Transferase</keyword>